<name>A0A6V7PP57_ANACO</name>
<proteinExistence type="predicted"/>
<accession>A0A6V7PP57</accession>
<sequence>MLPTSLKAPIKAQNALGLRIIPPRSSYPSFQASPMVEVAPGSIKEQKELPSLASPPPEAVAAAFPGAQQPTPPIAASLRAAAAAALVNLQSPQICSGSKVKPSLPLALPLPGSAARLPSASGSPQLSSLSSSRPPWPQLSLDPSPSSCGLSFEFVIIFSAIRGCPDASGGEHGDR</sequence>
<feature type="region of interest" description="Disordered" evidence="1">
    <location>
        <begin position="117"/>
        <end position="144"/>
    </location>
</feature>
<organism evidence="2">
    <name type="scientific">Ananas comosus var. bracteatus</name>
    <name type="common">red pineapple</name>
    <dbReference type="NCBI Taxonomy" id="296719"/>
    <lineage>
        <taxon>Eukaryota</taxon>
        <taxon>Viridiplantae</taxon>
        <taxon>Streptophyta</taxon>
        <taxon>Embryophyta</taxon>
        <taxon>Tracheophyta</taxon>
        <taxon>Spermatophyta</taxon>
        <taxon>Magnoliopsida</taxon>
        <taxon>Liliopsida</taxon>
        <taxon>Poales</taxon>
        <taxon>Bromeliaceae</taxon>
        <taxon>Bromelioideae</taxon>
        <taxon>Ananas</taxon>
    </lineage>
</organism>
<gene>
    <name evidence="2" type="ORF">CB5_LOCUS15845</name>
</gene>
<reference evidence="2" key="1">
    <citation type="submission" date="2020-07" db="EMBL/GenBank/DDBJ databases">
        <authorList>
            <person name="Lin J."/>
        </authorList>
    </citation>
    <scope>NUCLEOTIDE SEQUENCE</scope>
</reference>
<feature type="compositionally biased region" description="Low complexity" evidence="1">
    <location>
        <begin position="117"/>
        <end position="141"/>
    </location>
</feature>
<evidence type="ECO:0000256" key="1">
    <source>
        <dbReference type="SAM" id="MobiDB-lite"/>
    </source>
</evidence>
<protein>
    <submittedName>
        <fullName evidence="2">Uncharacterized protein</fullName>
    </submittedName>
</protein>
<evidence type="ECO:0000313" key="2">
    <source>
        <dbReference type="EMBL" id="CAD1832634.1"/>
    </source>
</evidence>
<dbReference type="EMBL" id="LR862150">
    <property type="protein sequence ID" value="CAD1832634.1"/>
    <property type="molecule type" value="Genomic_DNA"/>
</dbReference>
<dbReference type="AlphaFoldDB" id="A0A6V7PP57"/>